<feature type="transmembrane region" description="Helical" evidence="12">
    <location>
        <begin position="394"/>
        <end position="414"/>
    </location>
</feature>
<comment type="subcellular location">
    <subcellularLocation>
        <location evidence="12">Cell membrane</location>
        <topology evidence="12">Multi-pass membrane protein</topology>
    </subcellularLocation>
    <subcellularLocation>
        <location evidence="1">Membrane</location>
        <topology evidence="1">Multi-pass membrane protein</topology>
    </subcellularLocation>
</comment>
<gene>
    <name evidence="12" type="primary">kup</name>
    <name evidence="15" type="ORF">PSQ40_20205</name>
</gene>
<feature type="transmembrane region" description="Helical" evidence="12">
    <location>
        <begin position="141"/>
        <end position="158"/>
    </location>
</feature>
<dbReference type="Proteomes" id="UP001528673">
    <property type="component" value="Unassembled WGS sequence"/>
</dbReference>
<comment type="function">
    <text evidence="12">Transport of potassium into the cell. Likely operates as a K(+):H(+) symporter.</text>
</comment>
<comment type="similarity">
    <text evidence="2 12">Belongs to the HAK/KUP transporter (TC 2.A.72) family.</text>
</comment>
<feature type="transmembrane region" description="Helical" evidence="12">
    <location>
        <begin position="426"/>
        <end position="442"/>
    </location>
</feature>
<keyword evidence="8 12" id="KW-0630">Potassium</keyword>
<protein>
    <recommendedName>
        <fullName evidence="12">Probable potassium transport system protein Kup</fullName>
    </recommendedName>
</protein>
<evidence type="ECO:0000256" key="6">
    <source>
        <dbReference type="ARBA" id="ARBA00022692"/>
    </source>
</evidence>
<evidence type="ECO:0000313" key="16">
    <source>
        <dbReference type="Proteomes" id="UP001528673"/>
    </source>
</evidence>
<dbReference type="PANTHER" id="PTHR30540">
    <property type="entry name" value="OSMOTIC STRESS POTASSIUM TRANSPORTER"/>
    <property type="match status" value="1"/>
</dbReference>
<evidence type="ECO:0000256" key="5">
    <source>
        <dbReference type="ARBA" id="ARBA00022538"/>
    </source>
</evidence>
<dbReference type="InterPro" id="IPR003855">
    <property type="entry name" value="K+_transporter"/>
</dbReference>
<comment type="catalytic activity">
    <reaction evidence="12">
        <text>K(+)(in) + H(+)(in) = K(+)(out) + H(+)(out)</text>
        <dbReference type="Rhea" id="RHEA:28490"/>
        <dbReference type="ChEBI" id="CHEBI:15378"/>
        <dbReference type="ChEBI" id="CHEBI:29103"/>
    </reaction>
</comment>
<keyword evidence="7 12" id="KW-0769">Symport</keyword>
<dbReference type="HAMAP" id="MF_01522">
    <property type="entry name" value="Kup"/>
    <property type="match status" value="1"/>
</dbReference>
<feature type="transmembrane region" description="Helical" evidence="12">
    <location>
        <begin position="287"/>
        <end position="307"/>
    </location>
</feature>
<feature type="transmembrane region" description="Helical" evidence="12">
    <location>
        <begin position="339"/>
        <end position="359"/>
    </location>
</feature>
<evidence type="ECO:0000256" key="12">
    <source>
        <dbReference type="HAMAP-Rule" id="MF_01522"/>
    </source>
</evidence>
<dbReference type="RefSeq" id="WP_273953692.1">
    <property type="nucleotide sequence ID" value="NZ_JAQSIP010000013.1"/>
</dbReference>
<evidence type="ECO:0000259" key="13">
    <source>
        <dbReference type="Pfam" id="PF02705"/>
    </source>
</evidence>
<proteinExistence type="inferred from homology"/>
<name>A0ABT5N3R5_9BURK</name>
<feature type="transmembrane region" description="Helical" evidence="12">
    <location>
        <begin position="102"/>
        <end position="121"/>
    </location>
</feature>
<dbReference type="InterPro" id="IPR023051">
    <property type="entry name" value="Kup"/>
</dbReference>
<evidence type="ECO:0000256" key="2">
    <source>
        <dbReference type="ARBA" id="ARBA00007019"/>
    </source>
</evidence>
<dbReference type="Pfam" id="PF22776">
    <property type="entry name" value="K_trans_C"/>
    <property type="match status" value="1"/>
</dbReference>
<evidence type="ECO:0000259" key="14">
    <source>
        <dbReference type="Pfam" id="PF22776"/>
    </source>
</evidence>
<keyword evidence="6 12" id="KW-0812">Transmembrane</keyword>
<keyword evidence="9 12" id="KW-1133">Transmembrane helix</keyword>
<keyword evidence="5 12" id="KW-0633">Potassium transport</keyword>
<comment type="caution">
    <text evidence="15">The sequence shown here is derived from an EMBL/GenBank/DDBJ whole genome shotgun (WGS) entry which is preliminary data.</text>
</comment>
<evidence type="ECO:0000256" key="1">
    <source>
        <dbReference type="ARBA" id="ARBA00004141"/>
    </source>
</evidence>
<feature type="transmembrane region" description="Helical" evidence="12">
    <location>
        <begin position="49"/>
        <end position="70"/>
    </location>
</feature>
<evidence type="ECO:0000256" key="9">
    <source>
        <dbReference type="ARBA" id="ARBA00022989"/>
    </source>
</evidence>
<organism evidence="15 16">
    <name type="scientific">Curvibacter cyanobacteriorum</name>
    <dbReference type="NCBI Taxonomy" id="3026422"/>
    <lineage>
        <taxon>Bacteria</taxon>
        <taxon>Pseudomonadati</taxon>
        <taxon>Pseudomonadota</taxon>
        <taxon>Betaproteobacteria</taxon>
        <taxon>Burkholderiales</taxon>
        <taxon>Comamonadaceae</taxon>
        <taxon>Curvibacter</taxon>
    </lineage>
</organism>
<feature type="domain" description="K+ potassium transporter integral membrane" evidence="13">
    <location>
        <begin position="13"/>
        <end position="465"/>
    </location>
</feature>
<dbReference type="InterPro" id="IPR053951">
    <property type="entry name" value="K_trans_N"/>
</dbReference>
<evidence type="ECO:0000256" key="8">
    <source>
        <dbReference type="ARBA" id="ARBA00022958"/>
    </source>
</evidence>
<feature type="transmembrane region" description="Helical" evidence="12">
    <location>
        <begin position="211"/>
        <end position="235"/>
    </location>
</feature>
<keyword evidence="16" id="KW-1185">Reference proteome</keyword>
<evidence type="ECO:0000313" key="15">
    <source>
        <dbReference type="EMBL" id="MDD0840910.1"/>
    </source>
</evidence>
<keyword evidence="11 12" id="KW-0472">Membrane</keyword>
<feature type="transmembrane region" description="Helical" evidence="12">
    <location>
        <begin position="365"/>
        <end position="387"/>
    </location>
</feature>
<feature type="domain" description="K+ potassium transporter C-terminal" evidence="14">
    <location>
        <begin position="477"/>
        <end position="624"/>
    </location>
</feature>
<feature type="transmembrane region" description="Helical" evidence="12">
    <location>
        <begin position="170"/>
        <end position="191"/>
    </location>
</feature>
<evidence type="ECO:0000256" key="11">
    <source>
        <dbReference type="ARBA" id="ARBA00023136"/>
    </source>
</evidence>
<evidence type="ECO:0000256" key="10">
    <source>
        <dbReference type="ARBA" id="ARBA00023065"/>
    </source>
</evidence>
<dbReference type="EMBL" id="JAQSIP010000013">
    <property type="protein sequence ID" value="MDD0840910.1"/>
    <property type="molecule type" value="Genomic_DNA"/>
</dbReference>
<feature type="transmembrane region" description="Helical" evidence="12">
    <location>
        <begin position="247"/>
        <end position="267"/>
    </location>
</feature>
<accession>A0ABT5N3R5</accession>
<dbReference type="PANTHER" id="PTHR30540:SF79">
    <property type="entry name" value="LOW AFFINITY POTASSIUM TRANSPORT SYSTEM PROTEIN KUP"/>
    <property type="match status" value="1"/>
</dbReference>
<reference evidence="15 16" key="1">
    <citation type="submission" date="2023-02" db="EMBL/GenBank/DDBJ databases">
        <title>Bacterial whole genomic sequence of Curvibacter sp. HBC61.</title>
        <authorList>
            <person name="Le V."/>
            <person name="Ko S.-R."/>
            <person name="Ahn C.-Y."/>
            <person name="Oh H.-M."/>
        </authorList>
    </citation>
    <scope>NUCLEOTIDE SEQUENCE [LARGE SCALE GENOMIC DNA]</scope>
    <source>
        <strain evidence="15 16">HBC61</strain>
    </source>
</reference>
<keyword evidence="3 12" id="KW-0813">Transport</keyword>
<evidence type="ECO:0000256" key="4">
    <source>
        <dbReference type="ARBA" id="ARBA00022475"/>
    </source>
</evidence>
<evidence type="ECO:0000256" key="3">
    <source>
        <dbReference type="ARBA" id="ARBA00022448"/>
    </source>
</evidence>
<sequence length="624" mass="67397">MAHAPQRSSLAALTLGAIGVVYGDIGTSPLYAFKEVFASGHVELSTDNVLGILSLFFWTLSVVVSLKYVALIMRADNHGEGGLMALLALASQSVQDQPRLRALLMTLGVFGVALFFGDGVITPAISVLSAVEGLEVVTPAATPYVLPISLGVLLSLFLAQRYGTARLGRFFGVAMLGWFACLGLAGLPHIAAHPEVLGALSPLHALHFAWAHQQIAFITLGAVFLCVTGAEALYADMGHFGARPIRLAWFTLVLPSLTLNYFGQGALVLSDASAAANPFFRMMPDWAIVPMVVLATLATVIASQALISGAFSAAKQTIQLGYLPRLAIRHTSERESGQIYVPAVNWALLAGVVLAVVAFRSSSALAAAYGISVSLVMVITTLLTFFVVRYRWRLPLPLCLGATAVFLVVDLAFFSSNLLKVADGGWFPLLMALAFYLVLSTWKQGRHLLLERLQRDALDLNTFLDTLRAQPPTQVEGTAVFLCAAPGTVPSALLHNLKHNKTWHRQQLFLHVQNLDQPRVPLAEQATVAPLGPGCWSVTVRFGFMDEADVPRALAQVDTLRDLLEPMSTSYFLSRDTVVPTFGRAMALWRQKLFSQMHHSASNAADFLKLPNNLVVEMGSKVEL</sequence>
<dbReference type="Pfam" id="PF02705">
    <property type="entry name" value="K_trans"/>
    <property type="match status" value="1"/>
</dbReference>
<keyword evidence="4 12" id="KW-1003">Cell membrane</keyword>
<evidence type="ECO:0000256" key="7">
    <source>
        <dbReference type="ARBA" id="ARBA00022847"/>
    </source>
</evidence>
<keyword evidence="10 12" id="KW-0406">Ion transport</keyword>
<dbReference type="InterPro" id="IPR053952">
    <property type="entry name" value="K_trans_C"/>
</dbReference>